<feature type="domain" description="Heterokaryon incompatibility" evidence="1">
    <location>
        <begin position="70"/>
        <end position="131"/>
    </location>
</feature>
<protein>
    <recommendedName>
        <fullName evidence="1">Heterokaryon incompatibility domain-containing protein</fullName>
    </recommendedName>
</protein>
<dbReference type="Proteomes" id="UP000813461">
    <property type="component" value="Unassembled WGS sequence"/>
</dbReference>
<dbReference type="InterPro" id="IPR052895">
    <property type="entry name" value="HetReg/Transcr_Mod"/>
</dbReference>
<dbReference type="OrthoDB" id="194358at2759"/>
<organism evidence="2 3">
    <name type="scientific">Paraphoma chrysanthemicola</name>
    <dbReference type="NCBI Taxonomy" id="798071"/>
    <lineage>
        <taxon>Eukaryota</taxon>
        <taxon>Fungi</taxon>
        <taxon>Dikarya</taxon>
        <taxon>Ascomycota</taxon>
        <taxon>Pezizomycotina</taxon>
        <taxon>Dothideomycetes</taxon>
        <taxon>Pleosporomycetidae</taxon>
        <taxon>Pleosporales</taxon>
        <taxon>Pleosporineae</taxon>
        <taxon>Phaeosphaeriaceae</taxon>
        <taxon>Paraphoma</taxon>
    </lineage>
</organism>
<dbReference type="AlphaFoldDB" id="A0A8K0W3I1"/>
<comment type="caution">
    <text evidence="2">The sequence shown here is derived from an EMBL/GenBank/DDBJ whole genome shotgun (WGS) entry which is preliminary data.</text>
</comment>
<evidence type="ECO:0000259" key="1">
    <source>
        <dbReference type="Pfam" id="PF06985"/>
    </source>
</evidence>
<name>A0A8K0W3I1_9PLEO</name>
<sequence>MPKPLPKMDASHFNRPNENYNRFGMYVYCHEAMNTRRSEIRLVFLLIGERLDPVCCCIITFEMHSAPVHTAVSYTWAAQYADASKSHRVYLDPGSTPECWRSLRVTANCVNTLQQLRQPCAIRLVWIDSICM</sequence>
<proteinExistence type="predicted"/>
<dbReference type="InterPro" id="IPR010730">
    <property type="entry name" value="HET"/>
</dbReference>
<accession>A0A8K0W3I1</accession>
<reference evidence="2" key="1">
    <citation type="journal article" date="2021" name="Nat. Commun.">
        <title>Genetic determinants of endophytism in the Arabidopsis root mycobiome.</title>
        <authorList>
            <person name="Mesny F."/>
            <person name="Miyauchi S."/>
            <person name="Thiergart T."/>
            <person name="Pickel B."/>
            <person name="Atanasova L."/>
            <person name="Karlsson M."/>
            <person name="Huettel B."/>
            <person name="Barry K.W."/>
            <person name="Haridas S."/>
            <person name="Chen C."/>
            <person name="Bauer D."/>
            <person name="Andreopoulos W."/>
            <person name="Pangilinan J."/>
            <person name="LaButti K."/>
            <person name="Riley R."/>
            <person name="Lipzen A."/>
            <person name="Clum A."/>
            <person name="Drula E."/>
            <person name="Henrissat B."/>
            <person name="Kohler A."/>
            <person name="Grigoriev I.V."/>
            <person name="Martin F.M."/>
            <person name="Hacquard S."/>
        </authorList>
    </citation>
    <scope>NUCLEOTIDE SEQUENCE</scope>
    <source>
        <strain evidence="2">MPI-SDFR-AT-0120</strain>
    </source>
</reference>
<evidence type="ECO:0000313" key="3">
    <source>
        <dbReference type="Proteomes" id="UP000813461"/>
    </source>
</evidence>
<dbReference type="PANTHER" id="PTHR24148:SF64">
    <property type="entry name" value="HETEROKARYON INCOMPATIBILITY DOMAIN-CONTAINING PROTEIN"/>
    <property type="match status" value="1"/>
</dbReference>
<dbReference type="Pfam" id="PF06985">
    <property type="entry name" value="HET"/>
    <property type="match status" value="1"/>
</dbReference>
<evidence type="ECO:0000313" key="2">
    <source>
        <dbReference type="EMBL" id="KAH7094641.1"/>
    </source>
</evidence>
<gene>
    <name evidence="2" type="ORF">FB567DRAFT_510670</name>
</gene>
<dbReference type="EMBL" id="JAGMVJ010000001">
    <property type="protein sequence ID" value="KAH7094641.1"/>
    <property type="molecule type" value="Genomic_DNA"/>
</dbReference>
<keyword evidence="3" id="KW-1185">Reference proteome</keyword>
<dbReference type="PANTHER" id="PTHR24148">
    <property type="entry name" value="ANKYRIN REPEAT DOMAIN-CONTAINING PROTEIN 39 HOMOLOG-RELATED"/>
    <property type="match status" value="1"/>
</dbReference>